<keyword evidence="1" id="KW-0813">Transport</keyword>
<evidence type="ECO:0000256" key="5">
    <source>
        <dbReference type="ARBA" id="ARBA00023004"/>
    </source>
</evidence>
<dbReference type="Pfam" id="PF00034">
    <property type="entry name" value="Cytochrom_C"/>
    <property type="match status" value="1"/>
</dbReference>
<keyword evidence="3 6" id="KW-0479">Metal-binding</keyword>
<protein>
    <submittedName>
        <fullName evidence="9">Cytochrome c class I</fullName>
    </submittedName>
</protein>
<dbReference type="GO" id="GO:0020037">
    <property type="term" value="F:heme binding"/>
    <property type="evidence" value="ECO:0007669"/>
    <property type="project" value="InterPro"/>
</dbReference>
<evidence type="ECO:0000313" key="9">
    <source>
        <dbReference type="EMBL" id="BAO28263.1"/>
    </source>
</evidence>
<organism evidence="9 10">
    <name type="scientific">Sulfuritalea hydrogenivorans sk43H</name>
    <dbReference type="NCBI Taxonomy" id="1223802"/>
    <lineage>
        <taxon>Bacteria</taxon>
        <taxon>Pseudomonadati</taxon>
        <taxon>Pseudomonadota</taxon>
        <taxon>Betaproteobacteria</taxon>
        <taxon>Nitrosomonadales</taxon>
        <taxon>Sterolibacteriaceae</taxon>
        <taxon>Sulfuritalea</taxon>
    </lineage>
</organism>
<keyword evidence="4" id="KW-0249">Electron transport</keyword>
<feature type="binding site" description="covalent" evidence="6">
    <location>
        <position position="39"/>
    </location>
    <ligand>
        <name>heme c</name>
        <dbReference type="ChEBI" id="CHEBI:61717"/>
    </ligand>
</feature>
<dbReference type="InterPro" id="IPR036909">
    <property type="entry name" value="Cyt_c-like_dom_sf"/>
</dbReference>
<dbReference type="GO" id="GO:0005506">
    <property type="term" value="F:iron ion binding"/>
    <property type="evidence" value="ECO:0007669"/>
    <property type="project" value="InterPro"/>
</dbReference>
<evidence type="ECO:0000313" key="10">
    <source>
        <dbReference type="Proteomes" id="UP000031637"/>
    </source>
</evidence>
<evidence type="ECO:0000256" key="4">
    <source>
        <dbReference type="ARBA" id="ARBA00022982"/>
    </source>
</evidence>
<accession>W0SEU1</accession>
<sequence>MKKALALAGILLLGMAAYGPARAEADAEAARALAKRNDCFKCHAIDKTKKGPAYARVAARLKTKPDAVAVIVEHITAGHMVQLPDGTDEKHPIIDTKDPDELSNLALWILSL</sequence>
<feature type="chain" id="PRO_5004794915" evidence="7">
    <location>
        <begin position="24"/>
        <end position="112"/>
    </location>
</feature>
<feature type="domain" description="Cytochrome c" evidence="8">
    <location>
        <begin position="25"/>
        <end position="112"/>
    </location>
</feature>
<evidence type="ECO:0000256" key="6">
    <source>
        <dbReference type="PIRSR" id="PIRSR602324-1"/>
    </source>
</evidence>
<dbReference type="InterPro" id="IPR009056">
    <property type="entry name" value="Cyt_c-like_dom"/>
</dbReference>
<dbReference type="PRINTS" id="PR00606">
    <property type="entry name" value="CYTCHROMECID"/>
</dbReference>
<dbReference type="PROSITE" id="PS51007">
    <property type="entry name" value="CYTC"/>
    <property type="match status" value="1"/>
</dbReference>
<evidence type="ECO:0000256" key="3">
    <source>
        <dbReference type="ARBA" id="ARBA00022723"/>
    </source>
</evidence>
<dbReference type="OrthoDB" id="8593494at2"/>
<reference evidence="9 10" key="1">
    <citation type="journal article" date="2014" name="Syst. Appl. Microbiol.">
        <title>Complete genomes of freshwater sulfur oxidizers Sulfuricella denitrificans skB26 and Sulfuritalea hydrogenivorans sk43H: genetic insights into the sulfur oxidation pathway of betaproteobacteria.</title>
        <authorList>
            <person name="Watanabe T."/>
            <person name="Kojima H."/>
            <person name="Fukui M."/>
        </authorList>
    </citation>
    <scope>NUCLEOTIDE SEQUENCE [LARGE SCALE GENOMIC DNA]</scope>
    <source>
        <strain evidence="9">DSM22779</strain>
    </source>
</reference>
<feature type="binding site" description="covalent" evidence="6">
    <location>
        <position position="43"/>
    </location>
    <ligand>
        <name>heme c</name>
        <dbReference type="ChEBI" id="CHEBI:61717"/>
    </ligand>
</feature>
<evidence type="ECO:0000256" key="2">
    <source>
        <dbReference type="ARBA" id="ARBA00022617"/>
    </source>
</evidence>
<dbReference type="AlphaFoldDB" id="W0SEU1"/>
<keyword evidence="5 6" id="KW-0408">Iron</keyword>
<evidence type="ECO:0000256" key="7">
    <source>
        <dbReference type="SAM" id="SignalP"/>
    </source>
</evidence>
<dbReference type="Gene3D" id="1.10.760.10">
    <property type="entry name" value="Cytochrome c-like domain"/>
    <property type="match status" value="1"/>
</dbReference>
<evidence type="ECO:0000259" key="8">
    <source>
        <dbReference type="PROSITE" id="PS51007"/>
    </source>
</evidence>
<evidence type="ECO:0000256" key="1">
    <source>
        <dbReference type="ARBA" id="ARBA00022448"/>
    </source>
</evidence>
<dbReference type="Proteomes" id="UP000031637">
    <property type="component" value="Chromosome"/>
</dbReference>
<dbReference type="GO" id="GO:0009055">
    <property type="term" value="F:electron transfer activity"/>
    <property type="evidence" value="ECO:0007669"/>
    <property type="project" value="InterPro"/>
</dbReference>
<dbReference type="RefSeq" id="WP_041096764.1">
    <property type="nucleotide sequence ID" value="NZ_AP012547.1"/>
</dbReference>
<keyword evidence="7" id="KW-0732">Signal</keyword>
<keyword evidence="2 6" id="KW-0349">Heme</keyword>
<comment type="PTM">
    <text evidence="6">Binds 1 heme c group covalently per subunit.</text>
</comment>
<dbReference type="SUPFAM" id="SSF46626">
    <property type="entry name" value="Cytochrome c"/>
    <property type="match status" value="1"/>
</dbReference>
<keyword evidence="10" id="KW-1185">Reference proteome</keyword>
<dbReference type="KEGG" id="shd:SUTH_00449"/>
<dbReference type="STRING" id="1223802.SUTH_00449"/>
<proteinExistence type="predicted"/>
<dbReference type="EMBL" id="AP012547">
    <property type="protein sequence ID" value="BAO28263.1"/>
    <property type="molecule type" value="Genomic_DNA"/>
</dbReference>
<name>W0SEU1_9PROT</name>
<gene>
    <name evidence="9" type="ORF">SUTH_00449</name>
</gene>
<dbReference type="HOGENOM" id="CLU_133112_3_0_4"/>
<feature type="signal peptide" evidence="7">
    <location>
        <begin position="1"/>
        <end position="23"/>
    </location>
</feature>
<dbReference type="InterPro" id="IPR002324">
    <property type="entry name" value="Cyt_c_ID"/>
</dbReference>